<dbReference type="InterPro" id="IPR027417">
    <property type="entry name" value="P-loop_NTPase"/>
</dbReference>
<dbReference type="SUPFAM" id="SSF52540">
    <property type="entry name" value="P-loop containing nucleoside triphosphate hydrolases"/>
    <property type="match status" value="1"/>
</dbReference>
<dbReference type="PANTHER" id="PTHR10285">
    <property type="entry name" value="URIDINE KINASE"/>
    <property type="match status" value="1"/>
</dbReference>
<dbReference type="EMBL" id="MHLO01000024">
    <property type="protein sequence ID" value="OGZ12076.1"/>
    <property type="molecule type" value="Genomic_DNA"/>
</dbReference>
<sequence>MKSAFEFPRSVTVTDQEIDLSHLSAEEKAFALQVADDAFLHYERFQKPRAIFGIAGPSGAGKSLLAALVKEIARTRSLSFFVETVSVDGFHLPNEYLVVEERDGVNLRAVKGRYDTYDTQLLAGELARFREGGAVRFPAYSRKIHDPVPGAVAIAEPNTLLILEGLWLLFEDAGWKFVRDELDHTYFLDDELDRLRRHTILRHVRGGRDEKDAARFYDKSDMENYRLVMRTKKFADQFLSWPTAPEKRKTDALS</sequence>
<dbReference type="Pfam" id="PF00485">
    <property type="entry name" value="PRK"/>
    <property type="match status" value="1"/>
</dbReference>
<dbReference type="Gene3D" id="3.40.50.300">
    <property type="entry name" value="P-loop containing nucleotide triphosphate hydrolases"/>
    <property type="match status" value="1"/>
</dbReference>
<feature type="domain" description="Phosphoribulokinase/uridine kinase" evidence="1">
    <location>
        <begin position="51"/>
        <end position="218"/>
    </location>
</feature>
<reference evidence="2 3" key="1">
    <citation type="journal article" date="2016" name="Nat. Commun.">
        <title>Thousands of microbial genomes shed light on interconnected biogeochemical processes in an aquifer system.</title>
        <authorList>
            <person name="Anantharaman K."/>
            <person name="Brown C.T."/>
            <person name="Hug L.A."/>
            <person name="Sharon I."/>
            <person name="Castelle C.J."/>
            <person name="Probst A.J."/>
            <person name="Thomas B.C."/>
            <person name="Singh A."/>
            <person name="Wilkins M.J."/>
            <person name="Karaoz U."/>
            <person name="Brodie E.L."/>
            <person name="Williams K.H."/>
            <person name="Hubbard S.S."/>
            <person name="Banfield J.F."/>
        </authorList>
    </citation>
    <scope>NUCLEOTIDE SEQUENCE [LARGE SCALE GENOMIC DNA]</scope>
</reference>
<name>A0A1G2DES6_9BACT</name>
<evidence type="ECO:0000259" key="1">
    <source>
        <dbReference type="Pfam" id="PF00485"/>
    </source>
</evidence>
<dbReference type="GO" id="GO:0016301">
    <property type="term" value="F:kinase activity"/>
    <property type="evidence" value="ECO:0007669"/>
    <property type="project" value="InterPro"/>
</dbReference>
<protein>
    <recommendedName>
        <fullName evidence="1">Phosphoribulokinase/uridine kinase domain-containing protein</fullName>
    </recommendedName>
</protein>
<evidence type="ECO:0000313" key="3">
    <source>
        <dbReference type="Proteomes" id="UP000178636"/>
    </source>
</evidence>
<dbReference type="STRING" id="1798664.A3C93_03160"/>
<dbReference type="AlphaFoldDB" id="A0A1G2DES6"/>
<comment type="caution">
    <text evidence="2">The sequence shown here is derived from an EMBL/GenBank/DDBJ whole genome shotgun (WGS) entry which is preliminary data.</text>
</comment>
<organism evidence="2 3">
    <name type="scientific">Candidatus Lloydbacteria bacterium RIFCSPHIGHO2_02_FULL_54_17</name>
    <dbReference type="NCBI Taxonomy" id="1798664"/>
    <lineage>
        <taxon>Bacteria</taxon>
        <taxon>Candidatus Lloydiibacteriota</taxon>
    </lineage>
</organism>
<dbReference type="InterPro" id="IPR006083">
    <property type="entry name" value="PRK/URK"/>
</dbReference>
<gene>
    <name evidence="2" type="ORF">A3C93_03160</name>
</gene>
<proteinExistence type="predicted"/>
<dbReference type="GO" id="GO:0005524">
    <property type="term" value="F:ATP binding"/>
    <property type="evidence" value="ECO:0007669"/>
    <property type="project" value="InterPro"/>
</dbReference>
<evidence type="ECO:0000313" key="2">
    <source>
        <dbReference type="EMBL" id="OGZ12076.1"/>
    </source>
</evidence>
<dbReference type="Proteomes" id="UP000178636">
    <property type="component" value="Unassembled WGS sequence"/>
</dbReference>
<accession>A0A1G2DES6</accession>